<gene>
    <name evidence="2" type="ORF">A2927_03330</name>
</gene>
<dbReference type="InterPro" id="IPR055360">
    <property type="entry name" value="bAvd"/>
</dbReference>
<name>A0A1G2BKY7_9BACT</name>
<dbReference type="Gene3D" id="1.20.1440.60">
    <property type="entry name" value="23S rRNA-intervening sequence"/>
    <property type="match status" value="1"/>
</dbReference>
<organism evidence="2 3">
    <name type="scientific">Candidatus Komeilibacteria bacterium RIFCSPLOWO2_01_FULL_45_10</name>
    <dbReference type="NCBI Taxonomy" id="1798550"/>
    <lineage>
        <taxon>Bacteria</taxon>
        <taxon>Candidatus Komeiliibacteriota</taxon>
    </lineage>
</organism>
<dbReference type="InterPro" id="IPR036583">
    <property type="entry name" value="23S_rRNA_IVS_sf"/>
</dbReference>
<dbReference type="Pfam" id="PF22296">
    <property type="entry name" value="bAvd"/>
    <property type="match status" value="1"/>
</dbReference>
<comment type="caution">
    <text evidence="2">The sequence shown here is derived from an EMBL/GenBank/DDBJ whole genome shotgun (WGS) entry which is preliminary data.</text>
</comment>
<reference evidence="2 3" key="1">
    <citation type="journal article" date="2016" name="Nat. Commun.">
        <title>Thousands of microbial genomes shed light on interconnected biogeochemical processes in an aquifer system.</title>
        <authorList>
            <person name="Anantharaman K."/>
            <person name="Brown C.T."/>
            <person name="Hug L.A."/>
            <person name="Sharon I."/>
            <person name="Castelle C.J."/>
            <person name="Probst A.J."/>
            <person name="Thomas B.C."/>
            <person name="Singh A."/>
            <person name="Wilkins M.J."/>
            <person name="Karaoz U."/>
            <person name="Brodie E.L."/>
            <person name="Williams K.H."/>
            <person name="Hubbard S.S."/>
            <person name="Banfield J.F."/>
        </authorList>
    </citation>
    <scope>NUCLEOTIDE SEQUENCE [LARGE SCALE GENOMIC DNA]</scope>
</reference>
<dbReference type="Proteomes" id="UP000178849">
    <property type="component" value="Unassembled WGS sequence"/>
</dbReference>
<proteinExistence type="predicted"/>
<dbReference type="AlphaFoldDB" id="A0A1G2BKY7"/>
<dbReference type="EMBL" id="MHKL01000008">
    <property type="protein sequence ID" value="OGY89755.1"/>
    <property type="molecule type" value="Genomic_DNA"/>
</dbReference>
<dbReference type="CDD" id="cd16376">
    <property type="entry name" value="Avd_like"/>
    <property type="match status" value="1"/>
</dbReference>
<evidence type="ECO:0000313" key="3">
    <source>
        <dbReference type="Proteomes" id="UP000178849"/>
    </source>
</evidence>
<accession>A0A1G2BKY7</accession>
<feature type="domain" description="bAvd-like" evidence="1">
    <location>
        <begin position="18"/>
        <end position="119"/>
    </location>
</feature>
<evidence type="ECO:0000259" key="1">
    <source>
        <dbReference type="Pfam" id="PF22296"/>
    </source>
</evidence>
<sequence length="123" mass="14484">MDNLPCQKIIGEMPIIIKIRELYKLFYKYLILFPKKDKYTLGAKCENYILATLELLLAAGNAPKSDKLRLIRQASIKFDTLKFFIRVSRELDVLDFKKYLELQKRLQEIGLMLGGWLRSLDNR</sequence>
<protein>
    <recommendedName>
        <fullName evidence="1">bAvd-like domain-containing protein</fullName>
    </recommendedName>
</protein>
<dbReference type="STRING" id="1798550.A2927_03330"/>
<evidence type="ECO:0000313" key="2">
    <source>
        <dbReference type="EMBL" id="OGY89755.1"/>
    </source>
</evidence>